<dbReference type="GO" id="GO:0010041">
    <property type="term" value="P:response to iron(III) ion"/>
    <property type="evidence" value="ECO:0007669"/>
    <property type="project" value="TreeGrafter"/>
</dbReference>
<evidence type="ECO:0000256" key="1">
    <source>
        <dbReference type="ARBA" id="ARBA00004651"/>
    </source>
</evidence>
<dbReference type="GO" id="GO:0016763">
    <property type="term" value="F:pentosyltransferase activity"/>
    <property type="evidence" value="ECO:0007669"/>
    <property type="project" value="TreeGrafter"/>
</dbReference>
<dbReference type="PANTHER" id="PTHR33908:SF3">
    <property type="entry name" value="UNDECAPRENYL PHOSPHATE-ALPHA-4-AMINO-4-DEOXY-L-ARABINOSE ARABINOSYL TRANSFERASE"/>
    <property type="match status" value="1"/>
</dbReference>
<dbReference type="GO" id="GO:0005886">
    <property type="term" value="C:plasma membrane"/>
    <property type="evidence" value="ECO:0007669"/>
    <property type="project" value="UniProtKB-SubCell"/>
</dbReference>
<protein>
    <submittedName>
        <fullName evidence="10">Phospholipid carrier-dependent glycosyltransferase</fullName>
    </submittedName>
</protein>
<dbReference type="Pfam" id="PF13231">
    <property type="entry name" value="PMT_2"/>
    <property type="match status" value="1"/>
</dbReference>
<feature type="transmembrane region" description="Helical" evidence="8">
    <location>
        <begin position="163"/>
        <end position="186"/>
    </location>
</feature>
<feature type="transmembrane region" description="Helical" evidence="8">
    <location>
        <begin position="380"/>
        <end position="398"/>
    </location>
</feature>
<dbReference type="Proteomes" id="UP000321201">
    <property type="component" value="Unassembled WGS sequence"/>
</dbReference>
<keyword evidence="4 10" id="KW-0808">Transferase</keyword>
<evidence type="ECO:0000256" key="7">
    <source>
        <dbReference type="ARBA" id="ARBA00023136"/>
    </source>
</evidence>
<dbReference type="GO" id="GO:0009103">
    <property type="term" value="P:lipopolysaccharide biosynthetic process"/>
    <property type="evidence" value="ECO:0007669"/>
    <property type="project" value="TreeGrafter"/>
</dbReference>
<evidence type="ECO:0000256" key="5">
    <source>
        <dbReference type="ARBA" id="ARBA00022692"/>
    </source>
</evidence>
<dbReference type="EMBL" id="VPFL01000007">
    <property type="protein sequence ID" value="TXF12223.1"/>
    <property type="molecule type" value="Genomic_DNA"/>
</dbReference>
<feature type="transmembrane region" description="Helical" evidence="8">
    <location>
        <begin position="410"/>
        <end position="433"/>
    </location>
</feature>
<evidence type="ECO:0000256" key="2">
    <source>
        <dbReference type="ARBA" id="ARBA00022475"/>
    </source>
</evidence>
<evidence type="ECO:0000256" key="3">
    <source>
        <dbReference type="ARBA" id="ARBA00022676"/>
    </source>
</evidence>
<evidence type="ECO:0000259" key="9">
    <source>
        <dbReference type="Pfam" id="PF13231"/>
    </source>
</evidence>
<sequence length="543" mass="59118">MKSARLTGPAFVIGLWFLPVFVTLEFRPILPVDETRVVSVAWEMWNRGDFLVPYLNGAPYSDKPPLLFWIIQLGWAVTGVNTWWPRLVPPLFALGCLYVTYALGRRLWPHTSEAAGGAVLVLAGTAFWSAFCTGLVYDMTLTFFVLTGTAALLHAWQEKRWSSFALFGISAGLGILTKGPVALLHLGIPALTAPLWMRENRPQWTRWYLGVAAGAAVGLGLAAAWAFPAAQAGGDAYAQQILWHQTTGRVVSAFAHRRPLWWYLPLLPLLLFPWIVWPPLWRALRPLVATRPDSGIRLMLVWSGVGLAAFSAFSGKQAHYLLPLLPPLALLAGRGLVENPTVRPGDALFPAAGLVLFGGLLSFTPILGPKLHLPAWVAELPVVTGLTIAGAGVVLAVVRLGHPFLEAAKVALASAFTVAAFQAGLSLPVWNAYDLNPISARLKTLEEKGVPLAHVGKYHGQFHFLGRLKRPLEIIQPPELPAWFVRHPSGRAIVYLAADDPTLNEAEFHQPFRSRFVAIIGGRTAASVSGRHRLGMPASEVAP</sequence>
<name>A0A5C7EY56_9PROT</name>
<keyword evidence="11" id="KW-1185">Reference proteome</keyword>
<feature type="transmembrane region" description="Helical" evidence="8">
    <location>
        <begin position="114"/>
        <end position="132"/>
    </location>
</feature>
<comment type="subcellular location">
    <subcellularLocation>
        <location evidence="1">Cell membrane</location>
        <topology evidence="1">Multi-pass membrane protein</topology>
    </subcellularLocation>
</comment>
<keyword evidence="7 8" id="KW-0472">Membrane</keyword>
<keyword evidence="2" id="KW-1003">Cell membrane</keyword>
<dbReference type="InParanoid" id="A0A5C7EY56"/>
<dbReference type="InterPro" id="IPR038731">
    <property type="entry name" value="RgtA/B/C-like"/>
</dbReference>
<organism evidence="10 11">
    <name type="scientific">Pelomicrobium methylotrophicum</name>
    <dbReference type="NCBI Taxonomy" id="2602750"/>
    <lineage>
        <taxon>Bacteria</taxon>
        <taxon>Pseudomonadati</taxon>
        <taxon>Pseudomonadota</taxon>
        <taxon>Hydrogenophilia</taxon>
        <taxon>Hydrogenophilia incertae sedis</taxon>
        <taxon>Pelomicrobium</taxon>
    </lineage>
</organism>
<keyword evidence="5 8" id="KW-0812">Transmembrane</keyword>
<feature type="transmembrane region" description="Helical" evidence="8">
    <location>
        <begin position="349"/>
        <end position="368"/>
    </location>
</feature>
<feature type="transmembrane region" description="Helical" evidence="8">
    <location>
        <begin position="7"/>
        <end position="24"/>
    </location>
</feature>
<evidence type="ECO:0000256" key="8">
    <source>
        <dbReference type="SAM" id="Phobius"/>
    </source>
</evidence>
<dbReference type="PANTHER" id="PTHR33908">
    <property type="entry name" value="MANNOSYLTRANSFERASE YKCB-RELATED"/>
    <property type="match status" value="1"/>
</dbReference>
<comment type="caution">
    <text evidence="10">The sequence shown here is derived from an EMBL/GenBank/DDBJ whole genome shotgun (WGS) entry which is preliminary data.</text>
</comment>
<feature type="transmembrane region" description="Helical" evidence="8">
    <location>
        <begin position="91"/>
        <end position="108"/>
    </location>
</feature>
<gene>
    <name evidence="10" type="ORF">FR698_06720</name>
</gene>
<evidence type="ECO:0000313" key="10">
    <source>
        <dbReference type="EMBL" id="TXF12223.1"/>
    </source>
</evidence>
<feature type="transmembrane region" description="Helical" evidence="8">
    <location>
        <begin position="207"/>
        <end position="227"/>
    </location>
</feature>
<proteinExistence type="predicted"/>
<keyword evidence="6 8" id="KW-1133">Transmembrane helix</keyword>
<feature type="transmembrane region" description="Helical" evidence="8">
    <location>
        <begin position="296"/>
        <end position="314"/>
    </location>
</feature>
<reference evidence="10 11" key="1">
    <citation type="submission" date="2019-08" db="EMBL/GenBank/DDBJ databases">
        <title>Pelomicrobium methylotrophicum gen. nov., sp. nov. a moderately thermophilic, facultatively anaerobic, lithoautotrophic and methylotrophic bacterium isolated from a terrestrial mud volcano.</title>
        <authorList>
            <person name="Slobodkina G.B."/>
            <person name="Merkel A.Y."/>
            <person name="Slobodkin A.I."/>
        </authorList>
    </citation>
    <scope>NUCLEOTIDE SEQUENCE [LARGE SCALE GENOMIC DNA]</scope>
    <source>
        <strain evidence="10 11">SM250</strain>
    </source>
</reference>
<evidence type="ECO:0000256" key="6">
    <source>
        <dbReference type="ARBA" id="ARBA00022989"/>
    </source>
</evidence>
<dbReference type="OrthoDB" id="9775035at2"/>
<keyword evidence="3" id="KW-0328">Glycosyltransferase</keyword>
<dbReference type="RefSeq" id="WP_147799422.1">
    <property type="nucleotide sequence ID" value="NZ_VPFL01000007.1"/>
</dbReference>
<dbReference type="AlphaFoldDB" id="A0A5C7EY56"/>
<dbReference type="InterPro" id="IPR050297">
    <property type="entry name" value="LipidA_mod_glycosyltrf_83"/>
</dbReference>
<evidence type="ECO:0000313" key="11">
    <source>
        <dbReference type="Proteomes" id="UP000321201"/>
    </source>
</evidence>
<evidence type="ECO:0000256" key="4">
    <source>
        <dbReference type="ARBA" id="ARBA00022679"/>
    </source>
</evidence>
<feature type="transmembrane region" description="Helical" evidence="8">
    <location>
        <begin position="260"/>
        <end position="284"/>
    </location>
</feature>
<accession>A0A5C7EY56</accession>
<feature type="domain" description="Glycosyltransferase RgtA/B/C/D-like" evidence="9">
    <location>
        <begin position="62"/>
        <end position="202"/>
    </location>
</feature>